<evidence type="ECO:0000313" key="2">
    <source>
        <dbReference type="Proteomes" id="UP001387447"/>
    </source>
</evidence>
<dbReference type="EMBL" id="JBBWYZ010000047">
    <property type="protein sequence ID" value="MEK9515406.1"/>
    <property type="molecule type" value="Genomic_DNA"/>
</dbReference>
<name>A0ABU9ETW0_LIMFS</name>
<dbReference type="Proteomes" id="UP001387447">
    <property type="component" value="Unassembled WGS sequence"/>
</dbReference>
<proteinExistence type="predicted"/>
<keyword evidence="2" id="KW-1185">Reference proteome</keyword>
<comment type="caution">
    <text evidence="1">The sequence shown here is derived from an EMBL/GenBank/DDBJ whole genome shotgun (WGS) entry which is preliminary data.</text>
</comment>
<protein>
    <submittedName>
        <fullName evidence="1">Uncharacterized protein</fullName>
    </submittedName>
</protein>
<evidence type="ECO:0000313" key="1">
    <source>
        <dbReference type="EMBL" id="MEK9515406.1"/>
    </source>
</evidence>
<organism evidence="1 2">
    <name type="scientific">Limnospira fusiformis PMC 851.14</name>
    <dbReference type="NCBI Taxonomy" id="2219512"/>
    <lineage>
        <taxon>Bacteria</taxon>
        <taxon>Bacillati</taxon>
        <taxon>Cyanobacteriota</taxon>
        <taxon>Cyanophyceae</taxon>
        <taxon>Oscillatoriophycideae</taxon>
        <taxon>Oscillatoriales</taxon>
        <taxon>Sirenicapillariaceae</taxon>
        <taxon>Limnospira</taxon>
    </lineage>
</organism>
<sequence length="49" mass="5426">MDKTSTNSQLGQKSDRIKSLDTNLDFYNSKAKVNASSHTSPGLQRQAQK</sequence>
<dbReference type="RefSeq" id="WP_006623219.1">
    <property type="nucleotide sequence ID" value="NZ_JBBWYZ010000047.1"/>
</dbReference>
<gene>
    <name evidence="1" type="ORF">AAEJ74_28315</name>
</gene>
<reference evidence="1 2" key="1">
    <citation type="journal article" date="2024" name="Front. Microbiol.">
        <title>Transcriptomic insights into the dominance of two phototrophs throughout the water column of a tropical hypersaline-alkaline crater lake (Dziani Dzaha, Mayotte).</title>
        <authorList>
            <person name="Duperron S."/>
            <person name="Halary S."/>
            <person name="Bouly J.-P."/>
            <person name="Roussel T."/>
            <person name="Hugoni M."/>
            <person name="Bruto M."/>
            <person name="Oger P."/>
            <person name="Duval C."/>
            <person name="Woo A."/>
            <person name="Jezequiel D."/>
            <person name="Ader M."/>
            <person name="Leboulanger C."/>
            <person name="Agogue H."/>
            <person name="Grossi V."/>
            <person name="Trousselier M."/>
            <person name="Bernard C."/>
        </authorList>
    </citation>
    <scope>NUCLEOTIDE SEQUENCE [LARGE SCALE GENOMIC DNA]</scope>
    <source>
        <strain evidence="1 2">PMC 851.14</strain>
    </source>
</reference>
<accession>A0ABU9ETW0</accession>